<dbReference type="GO" id="GO:0003677">
    <property type="term" value="F:DNA binding"/>
    <property type="evidence" value="ECO:0007669"/>
    <property type="project" value="UniProtKB-KW"/>
</dbReference>
<dbReference type="PANTHER" id="PTHR43214:SF43">
    <property type="entry name" value="TWO-COMPONENT RESPONSE REGULATOR"/>
    <property type="match status" value="1"/>
</dbReference>
<dbReference type="InterPro" id="IPR016032">
    <property type="entry name" value="Sig_transdc_resp-reg_C-effctor"/>
</dbReference>
<dbReference type="PROSITE" id="PS00622">
    <property type="entry name" value="HTH_LUXR_1"/>
    <property type="match status" value="1"/>
</dbReference>
<dbReference type="EMBL" id="SMKX01000002">
    <property type="protein sequence ID" value="TDD63231.1"/>
    <property type="molecule type" value="Genomic_DNA"/>
</dbReference>
<reference evidence="3 4" key="1">
    <citation type="submission" date="2019-03" db="EMBL/GenBank/DDBJ databases">
        <title>Draft genome sequences of novel Actinobacteria.</title>
        <authorList>
            <person name="Sahin N."/>
            <person name="Ay H."/>
            <person name="Saygin H."/>
        </authorList>
    </citation>
    <scope>NUCLEOTIDE SEQUENCE [LARGE SCALE GENOMIC DNA]</scope>
    <source>
        <strain evidence="3 4">JCM 13523</strain>
    </source>
</reference>
<dbReference type="GO" id="GO:0006355">
    <property type="term" value="P:regulation of DNA-templated transcription"/>
    <property type="evidence" value="ECO:0007669"/>
    <property type="project" value="InterPro"/>
</dbReference>
<dbReference type="InterPro" id="IPR000792">
    <property type="entry name" value="Tscrpt_reg_LuxR_C"/>
</dbReference>
<dbReference type="InterPro" id="IPR036388">
    <property type="entry name" value="WH-like_DNA-bd_sf"/>
</dbReference>
<dbReference type="Gene3D" id="1.10.10.10">
    <property type="entry name" value="Winged helix-like DNA-binding domain superfamily/Winged helix DNA-binding domain"/>
    <property type="match status" value="1"/>
</dbReference>
<dbReference type="Proteomes" id="UP000295124">
    <property type="component" value="Unassembled WGS sequence"/>
</dbReference>
<accession>A0A4R4ZVL7</accession>
<keyword evidence="1" id="KW-0238">DNA-binding</keyword>
<evidence type="ECO:0000256" key="1">
    <source>
        <dbReference type="ARBA" id="ARBA00023125"/>
    </source>
</evidence>
<dbReference type="SUPFAM" id="SSF46894">
    <property type="entry name" value="C-terminal effector domain of the bipartite response regulators"/>
    <property type="match status" value="1"/>
</dbReference>
<proteinExistence type="predicted"/>
<dbReference type="OrthoDB" id="5378762at2"/>
<comment type="caution">
    <text evidence="3">The sequence shown here is derived from an EMBL/GenBank/DDBJ whole genome shotgun (WGS) entry which is preliminary data.</text>
</comment>
<gene>
    <name evidence="3" type="ORF">E1263_00975</name>
</gene>
<name>A0A4R4ZVL7_9ACTN</name>
<protein>
    <submittedName>
        <fullName evidence="3">LuxR family transcriptional regulator</fullName>
    </submittedName>
</protein>
<dbReference type="PRINTS" id="PR00038">
    <property type="entry name" value="HTHLUXR"/>
</dbReference>
<dbReference type="AlphaFoldDB" id="A0A4R4ZVL7"/>
<dbReference type="SMART" id="SM00421">
    <property type="entry name" value="HTH_LUXR"/>
    <property type="match status" value="1"/>
</dbReference>
<dbReference type="InterPro" id="IPR039420">
    <property type="entry name" value="WalR-like"/>
</dbReference>
<evidence type="ECO:0000313" key="3">
    <source>
        <dbReference type="EMBL" id="TDD63231.1"/>
    </source>
</evidence>
<dbReference type="PANTHER" id="PTHR43214">
    <property type="entry name" value="TWO-COMPONENT RESPONSE REGULATOR"/>
    <property type="match status" value="1"/>
</dbReference>
<organism evidence="3 4">
    <name type="scientific">Kribbella antibiotica</name>
    <dbReference type="NCBI Taxonomy" id="190195"/>
    <lineage>
        <taxon>Bacteria</taxon>
        <taxon>Bacillati</taxon>
        <taxon>Actinomycetota</taxon>
        <taxon>Actinomycetes</taxon>
        <taxon>Propionibacteriales</taxon>
        <taxon>Kribbellaceae</taxon>
        <taxon>Kribbella</taxon>
    </lineage>
</organism>
<keyword evidence="4" id="KW-1185">Reference proteome</keyword>
<dbReference type="Pfam" id="PF00196">
    <property type="entry name" value="GerE"/>
    <property type="match status" value="1"/>
</dbReference>
<evidence type="ECO:0000259" key="2">
    <source>
        <dbReference type="PROSITE" id="PS50043"/>
    </source>
</evidence>
<dbReference type="PROSITE" id="PS50043">
    <property type="entry name" value="HTH_LUXR_2"/>
    <property type="match status" value="1"/>
</dbReference>
<dbReference type="RefSeq" id="WP_132164279.1">
    <property type="nucleotide sequence ID" value="NZ_SMKX01000002.1"/>
</dbReference>
<dbReference type="CDD" id="cd06170">
    <property type="entry name" value="LuxR_C_like"/>
    <property type="match status" value="1"/>
</dbReference>
<evidence type="ECO:0000313" key="4">
    <source>
        <dbReference type="Proteomes" id="UP000295124"/>
    </source>
</evidence>
<sequence length="655" mass="69414">MLGSLDSAHRRVLEVAAVIGALRWEVLLPVAEADDGLVFAALNAATELDLLSGTQGADWNPGAREAVLGGLPGWQRSILTRRAVTVMLDLAERAVEAETAALWRQRGAELYEESGDLDEAGELYLLVARDGSVRGDLTIADTTLAGARRCGMPAVRMAIEEVRLACLKGQYQRAVAIGCEVVESATGEQHLELCRLLAWAAIAAQDFELCKALMAQVWDEDDWASAGVRSRMATLLGEEELAEKYAQTAILYAERTGDPEELYLAELARGHCELARRPDLAAVAFGRARRVAAEHGLVSLRVVALLRMGHAEMLSGPEAPSLLSARDLAEECGLAGLVLQVDLLRAELLLLTEGPAAASALIAQAQDSAVAAEHPHLRLRVGLLSIYARAFAGDQVGLERAITEAGRYGPFPEPTRSLVESLRAAAQVAVGNLDQGGPALAAGVADVRGADLLSTQLVGLAQVLIAAAGRTWQGRSATAHPLAAVAADYAAAVTAGLDGKATEAAELLARANSGSAPYKGVSGLLRFPLLVSQAEKGWGEPLSQLRADLVAHQEIGSTGLAEANRWLLRSAGAKVPHSTGHAEIPSGLLAAGVTKREMDVLTMLATGDTNAEIAERFGLSVRTVETHVSSLLRKTDLRDRRQLRAACLQRRFDHV</sequence>
<feature type="domain" description="HTH luxR-type" evidence="2">
    <location>
        <begin position="586"/>
        <end position="651"/>
    </location>
</feature>